<proteinExistence type="predicted"/>
<accession>A0A3Q3LW67</accession>
<dbReference type="SUPFAM" id="SSF47266">
    <property type="entry name" value="4-helical cytokines"/>
    <property type="match status" value="1"/>
</dbReference>
<dbReference type="Gene3D" id="1.20.1250.10">
    <property type="match status" value="1"/>
</dbReference>
<keyword evidence="3" id="KW-1185">Reference proteome</keyword>
<dbReference type="AlphaFoldDB" id="A0A3Q3LW67"/>
<keyword evidence="1" id="KW-0732">Signal</keyword>
<feature type="chain" id="PRO_5030706003" evidence="1">
    <location>
        <begin position="35"/>
        <end position="182"/>
    </location>
</feature>
<sequence>FGVKMLLYYEGSPYFAPALLLLVLSCPLWHVSQAVPVMSKGQMTDSCVLYARTLLQNITDALAQRNLFSGIDCKEQSMQLNTKSNTPSVCAPKESTCSGNTVSEFNLVGCYSVLLCNLTQTLQVYFIAVINPSSWLSRLLKVAADGQCTYDERLSLCKILKGFQVRTITINRVIGYLNSGEH</sequence>
<evidence type="ECO:0000313" key="2">
    <source>
        <dbReference type="Ensembl" id="ENSMAMP00000017427.2"/>
    </source>
</evidence>
<organism evidence="2 3">
    <name type="scientific">Mastacembelus armatus</name>
    <name type="common">zig-zag eel</name>
    <dbReference type="NCBI Taxonomy" id="205130"/>
    <lineage>
        <taxon>Eukaryota</taxon>
        <taxon>Metazoa</taxon>
        <taxon>Chordata</taxon>
        <taxon>Craniata</taxon>
        <taxon>Vertebrata</taxon>
        <taxon>Euteleostomi</taxon>
        <taxon>Actinopterygii</taxon>
        <taxon>Neopterygii</taxon>
        <taxon>Teleostei</taxon>
        <taxon>Neoteleostei</taxon>
        <taxon>Acanthomorphata</taxon>
        <taxon>Anabantaria</taxon>
        <taxon>Synbranchiformes</taxon>
        <taxon>Mastacembelidae</taxon>
        <taxon>Mastacembelus</taxon>
    </lineage>
</organism>
<dbReference type="Proteomes" id="UP000261640">
    <property type="component" value="Unplaced"/>
</dbReference>
<reference evidence="2" key="1">
    <citation type="submission" date="2025-08" db="UniProtKB">
        <authorList>
            <consortium name="Ensembl"/>
        </authorList>
    </citation>
    <scope>IDENTIFICATION</scope>
</reference>
<reference evidence="2" key="2">
    <citation type="submission" date="2025-09" db="UniProtKB">
        <authorList>
            <consortium name="Ensembl"/>
        </authorList>
    </citation>
    <scope>IDENTIFICATION</scope>
</reference>
<dbReference type="GeneTree" id="ENSGT00390000016906"/>
<feature type="signal peptide" evidence="1">
    <location>
        <begin position="1"/>
        <end position="34"/>
    </location>
</feature>
<evidence type="ECO:0000313" key="3">
    <source>
        <dbReference type="Proteomes" id="UP000261640"/>
    </source>
</evidence>
<evidence type="ECO:0000256" key="1">
    <source>
        <dbReference type="SAM" id="SignalP"/>
    </source>
</evidence>
<name>A0A3Q3LW67_9TELE</name>
<dbReference type="InterPro" id="IPR009079">
    <property type="entry name" value="4_helix_cytokine-like_core"/>
</dbReference>
<protein>
    <submittedName>
        <fullName evidence="2">Interleukin 12A</fullName>
    </submittedName>
</protein>
<dbReference type="Ensembl" id="ENSMAMT00000017893.2">
    <property type="protein sequence ID" value="ENSMAMP00000017427.2"/>
    <property type="gene ID" value="ENSMAMG00000011794.2"/>
</dbReference>